<evidence type="ECO:0008006" key="3">
    <source>
        <dbReference type="Google" id="ProtNLM"/>
    </source>
</evidence>
<organism evidence="2">
    <name type="scientific">Micromonas commoda virus</name>
    <dbReference type="NCBI Taxonomy" id="3057169"/>
    <lineage>
        <taxon>Viruses</taxon>
        <taxon>Varidnaviria</taxon>
        <taxon>Bamfordvirae</taxon>
        <taxon>Nucleocytoviricota</taxon>
        <taxon>Megaviricetes</taxon>
        <taxon>Algavirales</taxon>
        <taxon>Phycodnaviridae</taxon>
    </lineage>
</organism>
<accession>A0AAU7YR38</accession>
<proteinExistence type="predicted"/>
<reference evidence="2" key="1">
    <citation type="submission" date="2024-06" db="EMBL/GenBank/DDBJ databases">
        <title>Evidence of context-dependent and transient costs of resisting viral infection in isolates of the marine microalga Micromonas sp. (class Mamiellophyceae).</title>
        <authorList>
            <person name="Bedi de Silva A."/>
            <person name="Schvarcz C.R."/>
            <person name="Steward G.R."/>
            <person name="Edwards K.F."/>
        </authorList>
    </citation>
    <scope>NUCLEOTIDE SEQUENCE</scope>
    <source>
        <strain evidence="2">McV-KB2</strain>
    </source>
</reference>
<evidence type="ECO:0000256" key="1">
    <source>
        <dbReference type="SAM" id="MobiDB-lite"/>
    </source>
</evidence>
<protein>
    <recommendedName>
        <fullName evidence="3">Secreted protein</fullName>
    </recommendedName>
</protein>
<dbReference type="EMBL" id="PP911589">
    <property type="protein sequence ID" value="XCA47482.1"/>
    <property type="molecule type" value="Genomic_DNA"/>
</dbReference>
<feature type="region of interest" description="Disordered" evidence="1">
    <location>
        <begin position="52"/>
        <end position="79"/>
    </location>
</feature>
<feature type="compositionally biased region" description="Basic and acidic residues" evidence="1">
    <location>
        <begin position="52"/>
        <end position="65"/>
    </location>
</feature>
<evidence type="ECO:0000313" key="2">
    <source>
        <dbReference type="EMBL" id="XCA47482.1"/>
    </source>
</evidence>
<sequence>MPTYVWILLTLWVLFILAGNSMRDPPDKYDYPSIPIEKLDVYTTPIDIKKERARQEEAKKPKKPEYTFSPDSYDRFATF</sequence>
<name>A0AAU7YR38_9PHYC</name>